<evidence type="ECO:0000259" key="9">
    <source>
        <dbReference type="PROSITE" id="PS50850"/>
    </source>
</evidence>
<protein>
    <submittedName>
        <fullName evidence="10">Membrane transporter</fullName>
    </submittedName>
</protein>
<dbReference type="InterPro" id="IPR020846">
    <property type="entry name" value="MFS_dom"/>
</dbReference>
<feature type="transmembrane region" description="Helical" evidence="8">
    <location>
        <begin position="380"/>
        <end position="400"/>
    </location>
</feature>
<reference evidence="10" key="1">
    <citation type="journal article" date="2020" name="Stud. Mycol.">
        <title>101 Dothideomycetes genomes: a test case for predicting lifestyles and emergence of pathogens.</title>
        <authorList>
            <person name="Haridas S."/>
            <person name="Albert R."/>
            <person name="Binder M."/>
            <person name="Bloem J."/>
            <person name="Labutti K."/>
            <person name="Salamov A."/>
            <person name="Andreopoulos B."/>
            <person name="Baker S."/>
            <person name="Barry K."/>
            <person name="Bills G."/>
            <person name="Bluhm B."/>
            <person name="Cannon C."/>
            <person name="Castanera R."/>
            <person name="Culley D."/>
            <person name="Daum C."/>
            <person name="Ezra D."/>
            <person name="Gonzalez J."/>
            <person name="Henrissat B."/>
            <person name="Kuo A."/>
            <person name="Liang C."/>
            <person name="Lipzen A."/>
            <person name="Lutzoni F."/>
            <person name="Magnuson J."/>
            <person name="Mondo S."/>
            <person name="Nolan M."/>
            <person name="Ohm R."/>
            <person name="Pangilinan J."/>
            <person name="Park H.-J."/>
            <person name="Ramirez L."/>
            <person name="Alfaro M."/>
            <person name="Sun H."/>
            <person name="Tritt A."/>
            <person name="Yoshinaga Y."/>
            <person name="Zwiers L.-H."/>
            <person name="Turgeon B."/>
            <person name="Goodwin S."/>
            <person name="Spatafora J."/>
            <person name="Crous P."/>
            <person name="Grigoriev I."/>
        </authorList>
    </citation>
    <scope>NUCLEOTIDE SEQUENCE</scope>
    <source>
        <strain evidence="10">CBS 107.79</strain>
    </source>
</reference>
<dbReference type="InterPro" id="IPR011701">
    <property type="entry name" value="MFS"/>
</dbReference>
<evidence type="ECO:0000256" key="6">
    <source>
        <dbReference type="ARBA" id="ARBA00023136"/>
    </source>
</evidence>
<name>A0A6A5V1E2_9PLEO</name>
<keyword evidence="5 8" id="KW-1133">Transmembrane helix</keyword>
<evidence type="ECO:0000256" key="4">
    <source>
        <dbReference type="ARBA" id="ARBA00022692"/>
    </source>
</evidence>
<comment type="subcellular location">
    <subcellularLocation>
        <location evidence="1">Membrane</location>
        <topology evidence="1">Multi-pass membrane protein</topology>
    </subcellularLocation>
</comment>
<feature type="compositionally biased region" description="Basic and acidic residues" evidence="7">
    <location>
        <begin position="8"/>
        <end position="18"/>
    </location>
</feature>
<feature type="transmembrane region" description="Helical" evidence="8">
    <location>
        <begin position="131"/>
        <end position="149"/>
    </location>
</feature>
<dbReference type="PANTHER" id="PTHR23511">
    <property type="entry name" value="SYNAPTIC VESICLE GLYCOPROTEIN 2"/>
    <property type="match status" value="1"/>
</dbReference>
<feature type="transmembrane region" description="Helical" evidence="8">
    <location>
        <begin position="494"/>
        <end position="515"/>
    </location>
</feature>
<evidence type="ECO:0000256" key="1">
    <source>
        <dbReference type="ARBA" id="ARBA00004141"/>
    </source>
</evidence>
<gene>
    <name evidence="10" type="ORF">BU23DRAFT_556419</name>
</gene>
<dbReference type="Proteomes" id="UP000800036">
    <property type="component" value="Unassembled WGS sequence"/>
</dbReference>
<evidence type="ECO:0000256" key="2">
    <source>
        <dbReference type="ARBA" id="ARBA00008335"/>
    </source>
</evidence>
<feature type="transmembrane region" description="Helical" evidence="8">
    <location>
        <begin position="107"/>
        <end position="124"/>
    </location>
</feature>
<dbReference type="GO" id="GO:0016020">
    <property type="term" value="C:membrane"/>
    <property type="evidence" value="ECO:0007669"/>
    <property type="project" value="UniProtKB-SubCell"/>
</dbReference>
<evidence type="ECO:0000256" key="8">
    <source>
        <dbReference type="SAM" id="Phobius"/>
    </source>
</evidence>
<keyword evidence="4 8" id="KW-0812">Transmembrane</keyword>
<evidence type="ECO:0000313" key="10">
    <source>
        <dbReference type="EMBL" id="KAF1970905.1"/>
    </source>
</evidence>
<dbReference type="SUPFAM" id="SSF103473">
    <property type="entry name" value="MFS general substrate transporter"/>
    <property type="match status" value="1"/>
</dbReference>
<dbReference type="InterPro" id="IPR036259">
    <property type="entry name" value="MFS_trans_sf"/>
</dbReference>
<dbReference type="Gene3D" id="1.20.1250.20">
    <property type="entry name" value="MFS general substrate transporter like domains"/>
    <property type="match status" value="1"/>
</dbReference>
<dbReference type="Pfam" id="PF07690">
    <property type="entry name" value="MFS_1"/>
    <property type="match status" value="1"/>
</dbReference>
<dbReference type="CDD" id="cd17316">
    <property type="entry name" value="MFS_SV2_like"/>
    <property type="match status" value="1"/>
</dbReference>
<keyword evidence="6 8" id="KW-0472">Membrane</keyword>
<sequence length="523" mass="57102">MASTLPPPEKKVKVDHDTPLPPSDIEAGSTHPTDLLSREHTDPVLNAKMHLVNDAIDEIGFTPYQWKLFVLNGFGYAVDSLILLIQSIIAGQAALEFSPGWGNGLTVAAYVGMLVGASFWGLTADIIGRKFAFNVSLIICSVFAIVAGASPNWYVLGLFVCLSSFGGGGNLVLDTAVFLEYLPSGKQWMLTLMACWWGIGQLIAGFFAWAFLPNFSCADPSISPDAEPCTYDNNKGWRYVWFASGSLVFVMSILRITVMRLRETPKFLIGEGRDAEAVETLLFIADKYSRSCSLSLEQLQACGSIHKNLDRSKWSPATVGTHLKGLFATRRIGVSTGLIWLSWVLIGLAYPLYNVFLPQYLASRGAEFGQTSAYVTWRNYALVNFSGVWGPVLAGWMCNLKLLGRKYTMVIGALVTCVFFFAYTQVRNQTQNTAFTCIINFCLNVYYGTLYAYTPEVLPSAHRGTGNGLAVSGNRVMGIVSAVVATYADTATPVPIYICAALYVVMAGIAVGFPFEPYGRRSS</sequence>
<dbReference type="GO" id="GO:0022857">
    <property type="term" value="F:transmembrane transporter activity"/>
    <property type="evidence" value="ECO:0007669"/>
    <property type="project" value="InterPro"/>
</dbReference>
<accession>A0A6A5V1E2</accession>
<feature type="transmembrane region" description="Helical" evidence="8">
    <location>
        <begin position="190"/>
        <end position="212"/>
    </location>
</feature>
<organism evidence="10 11">
    <name type="scientific">Bimuria novae-zelandiae CBS 107.79</name>
    <dbReference type="NCBI Taxonomy" id="1447943"/>
    <lineage>
        <taxon>Eukaryota</taxon>
        <taxon>Fungi</taxon>
        <taxon>Dikarya</taxon>
        <taxon>Ascomycota</taxon>
        <taxon>Pezizomycotina</taxon>
        <taxon>Dothideomycetes</taxon>
        <taxon>Pleosporomycetidae</taxon>
        <taxon>Pleosporales</taxon>
        <taxon>Massarineae</taxon>
        <taxon>Didymosphaeriaceae</taxon>
        <taxon>Bimuria</taxon>
    </lineage>
</organism>
<feature type="transmembrane region" description="Helical" evidence="8">
    <location>
        <begin position="239"/>
        <end position="258"/>
    </location>
</feature>
<feature type="transmembrane region" description="Helical" evidence="8">
    <location>
        <begin position="74"/>
        <end position="95"/>
    </location>
</feature>
<feature type="transmembrane region" description="Helical" evidence="8">
    <location>
        <begin position="432"/>
        <end position="454"/>
    </location>
</feature>
<evidence type="ECO:0000256" key="7">
    <source>
        <dbReference type="SAM" id="MobiDB-lite"/>
    </source>
</evidence>
<comment type="similarity">
    <text evidence="2">Belongs to the major facilitator superfamily.</text>
</comment>
<evidence type="ECO:0000313" key="11">
    <source>
        <dbReference type="Proteomes" id="UP000800036"/>
    </source>
</evidence>
<dbReference type="FunFam" id="1.20.1250.20:FF:000171">
    <property type="entry name" value="MFS general substrate transporter"/>
    <property type="match status" value="1"/>
</dbReference>
<keyword evidence="11" id="KW-1185">Reference proteome</keyword>
<proteinExistence type="inferred from homology"/>
<dbReference type="PROSITE" id="PS50850">
    <property type="entry name" value="MFS"/>
    <property type="match status" value="1"/>
</dbReference>
<evidence type="ECO:0000256" key="5">
    <source>
        <dbReference type="ARBA" id="ARBA00022989"/>
    </source>
</evidence>
<dbReference type="AlphaFoldDB" id="A0A6A5V1E2"/>
<feature type="region of interest" description="Disordered" evidence="7">
    <location>
        <begin position="1"/>
        <end position="36"/>
    </location>
</feature>
<evidence type="ECO:0000256" key="3">
    <source>
        <dbReference type="ARBA" id="ARBA00022448"/>
    </source>
</evidence>
<feature type="domain" description="Major facilitator superfamily (MFS) profile" evidence="9">
    <location>
        <begin position="65"/>
        <end position="518"/>
    </location>
</feature>
<dbReference type="EMBL" id="ML976697">
    <property type="protein sequence ID" value="KAF1970905.1"/>
    <property type="molecule type" value="Genomic_DNA"/>
</dbReference>
<keyword evidence="3" id="KW-0813">Transport</keyword>
<dbReference type="PANTHER" id="PTHR23511:SF4">
    <property type="entry name" value="MAJOR FACILITATOR SUPERFAMILY (MFS) PROFILE DOMAIN-CONTAINING PROTEIN"/>
    <property type="match status" value="1"/>
</dbReference>
<feature type="transmembrane region" description="Helical" evidence="8">
    <location>
        <begin position="332"/>
        <end position="353"/>
    </location>
</feature>
<dbReference type="OrthoDB" id="3936150at2759"/>
<feature type="transmembrane region" description="Helical" evidence="8">
    <location>
        <begin position="407"/>
        <end position="426"/>
    </location>
</feature>